<protein>
    <submittedName>
        <fullName evidence="3">Uncharacterized protein</fullName>
    </submittedName>
</protein>
<evidence type="ECO:0000256" key="1">
    <source>
        <dbReference type="SAM" id="MobiDB-lite"/>
    </source>
</evidence>
<dbReference type="RefSeq" id="WP_124196505.1">
    <property type="nucleotide sequence ID" value="NZ_REGA01000014.1"/>
</dbReference>
<keyword evidence="2" id="KW-0472">Membrane</keyword>
<dbReference type="AlphaFoldDB" id="A0A3N6P5K5"/>
<evidence type="ECO:0000256" key="2">
    <source>
        <dbReference type="SAM" id="Phobius"/>
    </source>
</evidence>
<keyword evidence="4" id="KW-1185">Reference proteome</keyword>
<feature type="transmembrane region" description="Helical" evidence="2">
    <location>
        <begin position="6"/>
        <end position="31"/>
    </location>
</feature>
<keyword evidence="2" id="KW-1133">Transmembrane helix</keyword>
<accession>A0A3N6P5K5</accession>
<name>A0A3N6P5K5_NATCH</name>
<feature type="region of interest" description="Disordered" evidence="1">
    <location>
        <begin position="47"/>
        <end position="71"/>
    </location>
</feature>
<evidence type="ECO:0000313" key="3">
    <source>
        <dbReference type="EMBL" id="RQG93429.1"/>
    </source>
</evidence>
<dbReference type="Proteomes" id="UP000282323">
    <property type="component" value="Unassembled WGS sequence"/>
</dbReference>
<organism evidence="3 4">
    <name type="scientific">Natrarchaeobius chitinivorans</name>
    <dbReference type="NCBI Taxonomy" id="1679083"/>
    <lineage>
        <taxon>Archaea</taxon>
        <taxon>Methanobacteriati</taxon>
        <taxon>Methanobacteriota</taxon>
        <taxon>Stenosarchaea group</taxon>
        <taxon>Halobacteria</taxon>
        <taxon>Halobacteriales</taxon>
        <taxon>Natrialbaceae</taxon>
        <taxon>Natrarchaeobius</taxon>
    </lineage>
</organism>
<gene>
    <name evidence="3" type="ORF">EA473_15500</name>
</gene>
<reference evidence="3 4" key="1">
    <citation type="submission" date="2018-10" db="EMBL/GenBank/DDBJ databases">
        <title>Natrarchaeobius chitinivorans gen. nov., sp. nov., and Natrarchaeobius haloalkaliphilus sp. nov., alkaliphilic, chitin-utilizing haloarchaea from hypersaline alkaline lakes.</title>
        <authorList>
            <person name="Sorokin D.Y."/>
            <person name="Elcheninov A.G."/>
            <person name="Kostrikina N.A."/>
            <person name="Bale N.J."/>
            <person name="Sinninghe Damste J.S."/>
            <person name="Khijniak T.V."/>
            <person name="Kublanov I.V."/>
            <person name="Toshchakov S.V."/>
        </authorList>
    </citation>
    <scope>NUCLEOTIDE SEQUENCE [LARGE SCALE GENOMIC DNA]</scope>
    <source>
        <strain evidence="3 4">AArcht4T</strain>
    </source>
</reference>
<comment type="caution">
    <text evidence="3">The sequence shown here is derived from an EMBL/GenBank/DDBJ whole genome shotgun (WGS) entry which is preliminary data.</text>
</comment>
<sequence>MALPTDLLTILAALFLLFGVPLILFSLVMLYTGYVRYDAERYIEELEESERIESDDHGSREAGSDEREVDP</sequence>
<keyword evidence="2" id="KW-0812">Transmembrane</keyword>
<proteinExistence type="predicted"/>
<evidence type="ECO:0000313" key="4">
    <source>
        <dbReference type="Proteomes" id="UP000282323"/>
    </source>
</evidence>
<dbReference type="EMBL" id="REGA01000014">
    <property type="protein sequence ID" value="RQG93429.1"/>
    <property type="molecule type" value="Genomic_DNA"/>
</dbReference>